<proteinExistence type="predicted"/>
<keyword evidence="4 6" id="KW-0408">Iron</keyword>
<dbReference type="Pfam" id="PF13532">
    <property type="entry name" value="2OG-FeII_Oxy_2"/>
    <property type="match status" value="1"/>
</dbReference>
<evidence type="ECO:0000256" key="5">
    <source>
        <dbReference type="PIRSR" id="PIRSR604574-1"/>
    </source>
</evidence>
<feature type="binding site" evidence="5">
    <location>
        <begin position="75"/>
        <end position="77"/>
    </location>
    <ligand>
        <name>substrate</name>
    </ligand>
</feature>
<keyword evidence="2" id="KW-0223">Dioxygenase</keyword>
<dbReference type="GO" id="GO:0008198">
    <property type="term" value="F:ferrous iron binding"/>
    <property type="evidence" value="ECO:0007669"/>
    <property type="project" value="TreeGrafter"/>
</dbReference>
<reference evidence="8 9" key="2">
    <citation type="journal article" date="2014" name="FEMS Microbiol. Lett.">
        <title>Draft genomic DNA sequence of the facultatively methylotrophic bacterium Acidomonas methanolica type strain MB58.</title>
        <authorList>
            <person name="Higashiura N."/>
            <person name="Hadano H."/>
            <person name="Hirakawa H."/>
            <person name="Matsutani M."/>
            <person name="Takabe S."/>
            <person name="Matsushita K."/>
            <person name="Azuma Y."/>
        </authorList>
    </citation>
    <scope>NUCLEOTIDE SEQUENCE [LARGE SCALE GENOMIC DNA]</scope>
    <source>
        <strain evidence="8 9">MB58</strain>
    </source>
</reference>
<dbReference type="Proteomes" id="UP000019760">
    <property type="component" value="Unassembled WGS sequence"/>
</dbReference>
<keyword evidence="9" id="KW-1185">Reference proteome</keyword>
<organism evidence="8 9">
    <name type="scientific">Acidomonas methanolica NBRC 104435</name>
    <dbReference type="NCBI Taxonomy" id="1231351"/>
    <lineage>
        <taxon>Bacteria</taxon>
        <taxon>Pseudomonadati</taxon>
        <taxon>Pseudomonadota</taxon>
        <taxon>Alphaproteobacteria</taxon>
        <taxon>Acetobacterales</taxon>
        <taxon>Acetobacteraceae</taxon>
        <taxon>Acidomonas</taxon>
    </lineage>
</organism>
<feature type="binding site" evidence="5">
    <location>
        <begin position="203"/>
        <end position="209"/>
    </location>
    <ligand>
        <name>2-oxoglutarate</name>
        <dbReference type="ChEBI" id="CHEBI:16810"/>
    </ligand>
</feature>
<evidence type="ECO:0000313" key="8">
    <source>
        <dbReference type="EMBL" id="GAJ28071.1"/>
    </source>
</evidence>
<dbReference type="PANTHER" id="PTHR16557:SF2">
    <property type="entry name" value="NUCLEIC ACID DIOXYGENASE ALKBH1"/>
    <property type="match status" value="1"/>
</dbReference>
<dbReference type="PANTHER" id="PTHR16557">
    <property type="entry name" value="ALKYLATED DNA REPAIR PROTEIN ALKB-RELATED"/>
    <property type="match status" value="1"/>
</dbReference>
<name>A0A023D2N6_ACIMT</name>
<evidence type="ECO:0000256" key="3">
    <source>
        <dbReference type="ARBA" id="ARBA00023002"/>
    </source>
</evidence>
<dbReference type="SUPFAM" id="SSF51197">
    <property type="entry name" value="Clavaminate synthase-like"/>
    <property type="match status" value="1"/>
</dbReference>
<dbReference type="EMBL" id="BAND01000013">
    <property type="protein sequence ID" value="GAJ28071.1"/>
    <property type="molecule type" value="Genomic_DNA"/>
</dbReference>
<reference evidence="9" key="1">
    <citation type="journal article" date="2014" name="FEMS Microbiol. Lett.">
        <title>Draft Genomic DNA Sequence of the Facultatively Methylotrophic Bacterium Acidomonas methanolica type strain MB58.</title>
        <authorList>
            <person name="Higashiura N."/>
            <person name="Hadano H."/>
            <person name="Hirakawa H."/>
            <person name="Matsutani M."/>
            <person name="Takabe S."/>
            <person name="Matsushita K."/>
            <person name="Azuma Y."/>
        </authorList>
    </citation>
    <scope>NUCLEOTIDE SEQUENCE [LARGE SCALE GENOMIC DNA]</scope>
    <source>
        <strain evidence="9">MB58</strain>
    </source>
</reference>
<keyword evidence="1 6" id="KW-0479">Metal-binding</keyword>
<dbReference type="InterPro" id="IPR004574">
    <property type="entry name" value="Alkb"/>
</dbReference>
<dbReference type="GO" id="GO:0035513">
    <property type="term" value="P:oxidative RNA demethylation"/>
    <property type="evidence" value="ECO:0007669"/>
    <property type="project" value="TreeGrafter"/>
</dbReference>
<evidence type="ECO:0000313" key="9">
    <source>
        <dbReference type="Proteomes" id="UP000019760"/>
    </source>
</evidence>
<dbReference type="Gene3D" id="2.60.120.590">
    <property type="entry name" value="Alpha-ketoglutarate-dependent dioxygenase AlkB-like"/>
    <property type="match status" value="1"/>
</dbReference>
<dbReference type="InterPro" id="IPR027450">
    <property type="entry name" value="AlkB-like"/>
</dbReference>
<dbReference type="RefSeq" id="WP_042056298.1">
    <property type="nucleotide sequence ID" value="NZ_BAND01000013.1"/>
</dbReference>
<dbReference type="OrthoDB" id="9796932at2"/>
<feature type="binding site" evidence="5">
    <location>
        <position position="68"/>
    </location>
    <ligand>
        <name>substrate</name>
    </ligand>
</feature>
<dbReference type="PROSITE" id="PS51471">
    <property type="entry name" value="FE2OG_OXY"/>
    <property type="match status" value="1"/>
</dbReference>
<dbReference type="InterPro" id="IPR037151">
    <property type="entry name" value="AlkB-like_sf"/>
</dbReference>
<feature type="binding site" evidence="5">
    <location>
        <position position="160"/>
    </location>
    <ligand>
        <name>substrate</name>
    </ligand>
</feature>
<feature type="binding site" evidence="6">
    <location>
        <position position="132"/>
    </location>
    <ligand>
        <name>Fe cation</name>
        <dbReference type="ChEBI" id="CHEBI:24875"/>
        <note>catalytic</note>
    </ligand>
</feature>
<feature type="domain" description="Fe2OG dioxygenase" evidence="7">
    <location>
        <begin position="112"/>
        <end position="212"/>
    </location>
</feature>
<evidence type="ECO:0000256" key="1">
    <source>
        <dbReference type="ARBA" id="ARBA00022723"/>
    </source>
</evidence>
<dbReference type="GO" id="GO:0035516">
    <property type="term" value="F:broad specificity oxidative DNA demethylase activity"/>
    <property type="evidence" value="ECO:0007669"/>
    <property type="project" value="TreeGrafter"/>
</dbReference>
<evidence type="ECO:0000256" key="6">
    <source>
        <dbReference type="PIRSR" id="PIRSR604574-2"/>
    </source>
</evidence>
<protein>
    <submittedName>
        <fullName evidence="8">DNA repair protein for alkylated DNA AlkB</fullName>
    </submittedName>
</protein>
<dbReference type="AlphaFoldDB" id="A0A023D2N6"/>
<feature type="binding site" evidence="5">
    <location>
        <position position="134"/>
    </location>
    <ligand>
        <name>substrate</name>
    </ligand>
</feature>
<comment type="caution">
    <text evidence="8">The sequence shown here is derived from an EMBL/GenBank/DDBJ whole genome shotgun (WGS) entry which is preliminary data.</text>
</comment>
<feature type="binding site" evidence="6">
    <location>
        <position position="130"/>
    </location>
    <ligand>
        <name>Fe cation</name>
        <dbReference type="ChEBI" id="CHEBI:24875"/>
        <note>catalytic</note>
    </ligand>
</feature>
<evidence type="ECO:0000259" key="7">
    <source>
        <dbReference type="PROSITE" id="PS51471"/>
    </source>
</evidence>
<feature type="binding site" evidence="6">
    <location>
        <position position="186"/>
    </location>
    <ligand>
        <name>Fe cation</name>
        <dbReference type="ChEBI" id="CHEBI:24875"/>
        <note>catalytic</note>
    </ligand>
</feature>
<dbReference type="NCBIfam" id="NF011930">
    <property type="entry name" value="PRK15401.1"/>
    <property type="match status" value="1"/>
</dbReference>
<dbReference type="InterPro" id="IPR005123">
    <property type="entry name" value="Oxoglu/Fe-dep_dioxygenase_dom"/>
</dbReference>
<evidence type="ECO:0000256" key="4">
    <source>
        <dbReference type="ARBA" id="ARBA00023004"/>
    </source>
</evidence>
<keyword evidence="3" id="KW-0560">Oxidoreductase</keyword>
<gene>
    <name evidence="8" type="ORF">Amme_013_035</name>
</gene>
<evidence type="ECO:0000256" key="2">
    <source>
        <dbReference type="ARBA" id="ARBA00022964"/>
    </source>
</evidence>
<accession>A0A023D2N6</accession>
<dbReference type="GO" id="GO:0005737">
    <property type="term" value="C:cytoplasm"/>
    <property type="evidence" value="ECO:0007669"/>
    <property type="project" value="TreeGrafter"/>
</dbReference>
<sequence length="212" mass="23026">MADLFAGLREWEAIAPGAVLLPGAVLDRADRLLREVERIAALSPFRILTTPGGGRMSAAMTSAGPLGWHSDRRGYRYVTADPLTERPWPPMPPLFAEIARDCAASAGYDGFRPQIALINRYVPGARMGLHQDRDEAALEAPIVSISLGLPARFLFGGLSRHEPIRRFDLLHGDAVVWGGPSRLAFHGVATIRAGDHPATGACRINLTFRRVT</sequence>
<comment type="cofactor">
    <cofactor evidence="6">
        <name>Fe(2+)</name>
        <dbReference type="ChEBI" id="CHEBI:29033"/>
    </cofactor>
    <text evidence="6">Binds 1 Fe(2+) ion per subunit.</text>
</comment>
<dbReference type="GO" id="GO:0035515">
    <property type="term" value="F:oxidative RNA demethylase activity"/>
    <property type="evidence" value="ECO:0007669"/>
    <property type="project" value="TreeGrafter"/>
</dbReference>
<feature type="binding site" evidence="5">
    <location>
        <begin position="119"/>
        <end position="121"/>
    </location>
    <ligand>
        <name>2-oxoglutarate</name>
        <dbReference type="ChEBI" id="CHEBI:16810"/>
    </ligand>
</feature>